<keyword evidence="2" id="KW-0378">Hydrolase</keyword>
<feature type="transmembrane region" description="Helical" evidence="1">
    <location>
        <begin position="186"/>
        <end position="204"/>
    </location>
</feature>
<dbReference type="GO" id="GO:0006508">
    <property type="term" value="P:proteolysis"/>
    <property type="evidence" value="ECO:0007669"/>
    <property type="project" value="UniProtKB-KW"/>
</dbReference>
<dbReference type="Pfam" id="PF13367">
    <property type="entry name" value="PrsW-protease"/>
    <property type="match status" value="1"/>
</dbReference>
<keyword evidence="3" id="KW-1185">Reference proteome</keyword>
<dbReference type="RefSeq" id="WP_176762261.1">
    <property type="nucleotide sequence ID" value="NZ_FMXR01000005.1"/>
</dbReference>
<sequence>MDNIIYILFICIIVPLVLMLPLLTGRSRLYVGYMIIGICACLFAAEINGYVSNLMDRDMYYITTNITPVIEEIIKALPVLYFAFIFSDNKEKLIPISFAVGVGFAVLENMVILVQNIDSISIFWALVRGFASGVMHGICTACVGFGISYVRKRRKLFYCGTFALLALAITYHASFNTLVQSDSYKYFGFVMPMVTYVPAVLFLVKNQKLPSFRKQG</sequence>
<evidence type="ECO:0000313" key="3">
    <source>
        <dbReference type="Proteomes" id="UP000199228"/>
    </source>
</evidence>
<proteinExistence type="predicted"/>
<evidence type="ECO:0000313" key="2">
    <source>
        <dbReference type="EMBL" id="SDB07355.1"/>
    </source>
</evidence>
<dbReference type="Proteomes" id="UP000199228">
    <property type="component" value="Unassembled WGS sequence"/>
</dbReference>
<feature type="transmembrane region" description="Helical" evidence="1">
    <location>
        <begin position="93"/>
        <end position="114"/>
    </location>
</feature>
<gene>
    <name evidence="2" type="ORF">SAMN02910417_00543</name>
</gene>
<evidence type="ECO:0000256" key="1">
    <source>
        <dbReference type="SAM" id="Phobius"/>
    </source>
</evidence>
<feature type="transmembrane region" description="Helical" evidence="1">
    <location>
        <begin position="156"/>
        <end position="174"/>
    </location>
</feature>
<keyword evidence="1" id="KW-1133">Transmembrane helix</keyword>
<dbReference type="GO" id="GO:0008233">
    <property type="term" value="F:peptidase activity"/>
    <property type="evidence" value="ECO:0007669"/>
    <property type="project" value="UniProtKB-KW"/>
</dbReference>
<dbReference type="InterPro" id="IPR026898">
    <property type="entry name" value="PrsW"/>
</dbReference>
<dbReference type="AlphaFoldDB" id="A0A1G6AG35"/>
<feature type="transmembrane region" description="Helical" evidence="1">
    <location>
        <begin position="120"/>
        <end position="149"/>
    </location>
</feature>
<reference evidence="2 3" key="1">
    <citation type="submission" date="2016-10" db="EMBL/GenBank/DDBJ databases">
        <authorList>
            <person name="de Groot N.N."/>
        </authorList>
    </citation>
    <scope>NUCLEOTIDE SEQUENCE [LARGE SCALE GENOMIC DNA]</scope>
    <source>
        <strain evidence="2 3">DSM 3217</strain>
    </source>
</reference>
<dbReference type="EMBL" id="FMXR01000005">
    <property type="protein sequence ID" value="SDB07355.1"/>
    <property type="molecule type" value="Genomic_DNA"/>
</dbReference>
<feature type="transmembrane region" description="Helical" evidence="1">
    <location>
        <begin position="6"/>
        <end position="23"/>
    </location>
</feature>
<dbReference type="STRING" id="1732.SAMN02910417_00543"/>
<feature type="transmembrane region" description="Helical" evidence="1">
    <location>
        <begin position="30"/>
        <end position="51"/>
    </location>
</feature>
<name>A0A1G6AG35_EUBOX</name>
<keyword evidence="1" id="KW-0812">Transmembrane</keyword>
<organism evidence="2 3">
    <name type="scientific">Eubacterium oxidoreducens</name>
    <dbReference type="NCBI Taxonomy" id="1732"/>
    <lineage>
        <taxon>Bacteria</taxon>
        <taxon>Bacillati</taxon>
        <taxon>Bacillota</taxon>
        <taxon>Clostridia</taxon>
        <taxon>Eubacteriales</taxon>
        <taxon>Eubacteriaceae</taxon>
        <taxon>Eubacterium</taxon>
    </lineage>
</organism>
<accession>A0A1G6AG35</accession>
<dbReference type="PANTHER" id="PTHR36844:SF1">
    <property type="entry name" value="PROTEASE PRSW"/>
    <property type="match status" value="1"/>
</dbReference>
<dbReference type="PANTHER" id="PTHR36844">
    <property type="entry name" value="PROTEASE PRSW"/>
    <property type="match status" value="1"/>
</dbReference>
<keyword evidence="2" id="KW-0645">Protease</keyword>
<protein>
    <submittedName>
        <fullName evidence="2">Protease prsW family protein</fullName>
    </submittedName>
</protein>
<keyword evidence="1" id="KW-0472">Membrane</keyword>
<feature type="transmembrane region" description="Helical" evidence="1">
    <location>
        <begin position="66"/>
        <end position="86"/>
    </location>
</feature>